<dbReference type="InterPro" id="IPR032407">
    <property type="entry name" value="MHB"/>
</dbReference>
<dbReference type="GO" id="GO:0020037">
    <property type="term" value="F:heme binding"/>
    <property type="evidence" value="ECO:0007669"/>
    <property type="project" value="InterPro"/>
</dbReference>
<dbReference type="EMBL" id="AP022586">
    <property type="protein sequence ID" value="BBY15307.1"/>
    <property type="molecule type" value="Genomic_DNA"/>
</dbReference>
<evidence type="ECO:0000313" key="2">
    <source>
        <dbReference type="EMBL" id="BBY15307.1"/>
    </source>
</evidence>
<gene>
    <name evidence="2" type="ORF">MLIT_08990</name>
</gene>
<protein>
    <recommendedName>
        <fullName evidence="1">Haemophore haem-binding domain-containing protein</fullName>
    </recommendedName>
</protein>
<reference evidence="2 3" key="1">
    <citation type="journal article" date="2019" name="Emerg. Microbes Infect.">
        <title>Comprehensive subspecies identification of 175 nontuberculous mycobacteria species based on 7547 genomic profiles.</title>
        <authorList>
            <person name="Matsumoto Y."/>
            <person name="Kinjo T."/>
            <person name="Motooka D."/>
            <person name="Nabeya D."/>
            <person name="Jung N."/>
            <person name="Uechi K."/>
            <person name="Horii T."/>
            <person name="Iida T."/>
            <person name="Fujita J."/>
            <person name="Nakamura S."/>
        </authorList>
    </citation>
    <scope>NUCLEOTIDE SEQUENCE [LARGE SCALE GENOMIC DNA]</scope>
    <source>
        <strain evidence="2 3">JCM 17423</strain>
    </source>
</reference>
<dbReference type="RefSeq" id="WP_134060690.1">
    <property type="nucleotide sequence ID" value="NZ_JACKVO010000007.1"/>
</dbReference>
<dbReference type="Proteomes" id="UP000466607">
    <property type="component" value="Chromosome"/>
</dbReference>
<dbReference type="InterPro" id="IPR006311">
    <property type="entry name" value="TAT_signal"/>
</dbReference>
<evidence type="ECO:0000313" key="3">
    <source>
        <dbReference type="Proteomes" id="UP000466607"/>
    </source>
</evidence>
<accession>A0AAD1IKM5</accession>
<sequence>MYTPGIAVRRGFGGAVVGGALLGLAAATIALPTAAAQPQCTAAALSSALGTVSAQTGQYLSSHPGANDAVTNAGGQGAGGEAAIRNYFVAHPQEWADLQRIAQPLRALRQQCQVDVAPADIARLYDAMAS</sequence>
<keyword evidence="3" id="KW-1185">Reference proteome</keyword>
<organism evidence="2 3">
    <name type="scientific">Mycolicibacterium litorale</name>
    <dbReference type="NCBI Taxonomy" id="758802"/>
    <lineage>
        <taxon>Bacteria</taxon>
        <taxon>Bacillati</taxon>
        <taxon>Actinomycetota</taxon>
        <taxon>Actinomycetes</taxon>
        <taxon>Mycobacteriales</taxon>
        <taxon>Mycobacteriaceae</taxon>
        <taxon>Mycolicibacterium</taxon>
    </lineage>
</organism>
<dbReference type="Gene3D" id="1.20.20.20">
    <property type="entry name" value="Haemophore, haem-binding domain"/>
    <property type="match status" value="1"/>
</dbReference>
<dbReference type="Pfam" id="PF16525">
    <property type="entry name" value="MHB"/>
    <property type="match status" value="1"/>
</dbReference>
<evidence type="ECO:0000259" key="1">
    <source>
        <dbReference type="Pfam" id="PF16525"/>
    </source>
</evidence>
<dbReference type="AlphaFoldDB" id="A0AAD1IKM5"/>
<dbReference type="NCBIfam" id="TIGR04529">
    <property type="entry name" value="MTB_hemophore"/>
    <property type="match status" value="1"/>
</dbReference>
<dbReference type="PROSITE" id="PS51318">
    <property type="entry name" value="TAT"/>
    <property type="match status" value="1"/>
</dbReference>
<name>A0AAD1IKM5_9MYCO</name>
<dbReference type="InterPro" id="IPR038378">
    <property type="entry name" value="MHB_sf"/>
</dbReference>
<feature type="domain" description="Haemophore haem-binding" evidence="1">
    <location>
        <begin position="38"/>
        <end position="113"/>
    </location>
</feature>
<proteinExistence type="predicted"/>